<dbReference type="SUPFAM" id="SSF143847">
    <property type="entry name" value="XisI-like"/>
    <property type="match status" value="1"/>
</dbReference>
<reference evidence="1 2" key="1">
    <citation type="submission" date="2018-06" db="EMBL/GenBank/DDBJ databases">
        <title>Comparative genomics of Brasilonema spp. strains.</title>
        <authorList>
            <person name="Alvarenga D.O."/>
            <person name="Fiore M.F."/>
            <person name="Varani A.M."/>
        </authorList>
    </citation>
    <scope>NUCLEOTIDE SEQUENCE [LARGE SCALE GENOMIC DNA]</scope>
    <source>
        <strain evidence="1 2">SPC951</strain>
    </source>
</reference>
<name>A0ABX1P5N6_9CYAN</name>
<accession>A0ABX1P5N6</accession>
<keyword evidence="2" id="KW-1185">Reference proteome</keyword>
<dbReference type="CDD" id="cd16382">
    <property type="entry name" value="XisI-like"/>
    <property type="match status" value="1"/>
</dbReference>
<dbReference type="EMBL" id="QMEB01000053">
    <property type="protein sequence ID" value="NMG19656.1"/>
    <property type="molecule type" value="Genomic_DNA"/>
</dbReference>
<dbReference type="InterPro" id="IPR035943">
    <property type="entry name" value="XisI-like_sf"/>
</dbReference>
<dbReference type="Pfam" id="PF08869">
    <property type="entry name" value="XisI"/>
    <property type="match status" value="1"/>
</dbReference>
<dbReference type="InterPro" id="IPR014968">
    <property type="entry name" value="XisI"/>
</dbReference>
<organism evidence="1 2">
    <name type="scientific">Brasilonema bromeliae SPC951</name>
    <dbReference type="NCBI Taxonomy" id="385972"/>
    <lineage>
        <taxon>Bacteria</taxon>
        <taxon>Bacillati</taxon>
        <taxon>Cyanobacteriota</taxon>
        <taxon>Cyanophyceae</taxon>
        <taxon>Nostocales</taxon>
        <taxon>Scytonemataceae</taxon>
        <taxon>Brasilonema</taxon>
        <taxon>Bromeliae group (in: Brasilonema)</taxon>
    </lineage>
</organism>
<dbReference type="RefSeq" id="WP_169154924.1">
    <property type="nucleotide sequence ID" value="NZ_CAWPJE010000014.1"/>
</dbReference>
<proteinExistence type="predicted"/>
<gene>
    <name evidence="1" type="ORF">DP116_09355</name>
</gene>
<evidence type="ECO:0000313" key="2">
    <source>
        <dbReference type="Proteomes" id="UP000718564"/>
    </source>
</evidence>
<protein>
    <submittedName>
        <fullName evidence="1">XisI protein</fullName>
    </submittedName>
</protein>
<sequence length="119" mass="13749">MDTLDQYRQLIRHILIEHTKIPFSYGEIQFETVFDSEQDRYLLMILGREPAYDFSPTVTRRVHGCLIHIDIIDGKIWIQRDGTEEGVATELVRAGIPKDQIVLGFRSQELRQDSGFAVA</sequence>
<dbReference type="Proteomes" id="UP000718564">
    <property type="component" value="Unassembled WGS sequence"/>
</dbReference>
<evidence type="ECO:0000313" key="1">
    <source>
        <dbReference type="EMBL" id="NMG19656.1"/>
    </source>
</evidence>
<comment type="caution">
    <text evidence="1">The sequence shown here is derived from an EMBL/GenBank/DDBJ whole genome shotgun (WGS) entry which is preliminary data.</text>
</comment>
<dbReference type="Gene3D" id="3.30.310.110">
    <property type="entry name" value="XisI-like"/>
    <property type="match status" value="1"/>
</dbReference>